<protein>
    <submittedName>
        <fullName evidence="1">Uncharacterized protein</fullName>
    </submittedName>
</protein>
<sequence>MPHMLQISSIQLKFSVTKLRDEEFDGILRRVDRLGSKIRSDRRAKIRTRHSRSTVDKCHRHQHHANDRLTLYMKRIKNYFRSTMSTDRISSLALLHIHKDKDINNVINTFA</sequence>
<name>A0ABY7DD57_MYAAR</name>
<gene>
    <name evidence="1" type="ORF">MAR_028277</name>
</gene>
<dbReference type="EMBL" id="CP111013">
    <property type="protein sequence ID" value="WAQ95587.1"/>
    <property type="molecule type" value="Genomic_DNA"/>
</dbReference>
<reference evidence="1" key="1">
    <citation type="submission" date="2022-11" db="EMBL/GenBank/DDBJ databases">
        <title>Centuries of genome instability and evolution in soft-shell clam transmissible cancer (bioRxiv).</title>
        <authorList>
            <person name="Hart S.F.M."/>
            <person name="Yonemitsu M.A."/>
            <person name="Giersch R.M."/>
            <person name="Beal B.F."/>
            <person name="Arriagada G."/>
            <person name="Davis B.W."/>
            <person name="Ostrander E.A."/>
            <person name="Goff S.P."/>
            <person name="Metzger M.J."/>
        </authorList>
    </citation>
    <scope>NUCLEOTIDE SEQUENCE</scope>
    <source>
        <strain evidence="1">MELC-2E11</strain>
        <tissue evidence="1">Siphon/mantle</tissue>
    </source>
</reference>
<organism evidence="1 2">
    <name type="scientific">Mya arenaria</name>
    <name type="common">Soft-shell clam</name>
    <dbReference type="NCBI Taxonomy" id="6604"/>
    <lineage>
        <taxon>Eukaryota</taxon>
        <taxon>Metazoa</taxon>
        <taxon>Spiralia</taxon>
        <taxon>Lophotrochozoa</taxon>
        <taxon>Mollusca</taxon>
        <taxon>Bivalvia</taxon>
        <taxon>Autobranchia</taxon>
        <taxon>Heteroconchia</taxon>
        <taxon>Euheterodonta</taxon>
        <taxon>Imparidentia</taxon>
        <taxon>Neoheterodontei</taxon>
        <taxon>Myida</taxon>
        <taxon>Myoidea</taxon>
        <taxon>Myidae</taxon>
        <taxon>Mya</taxon>
    </lineage>
</organism>
<dbReference type="Proteomes" id="UP001164746">
    <property type="component" value="Chromosome 2"/>
</dbReference>
<keyword evidence="2" id="KW-1185">Reference proteome</keyword>
<evidence type="ECO:0000313" key="1">
    <source>
        <dbReference type="EMBL" id="WAQ95587.1"/>
    </source>
</evidence>
<evidence type="ECO:0000313" key="2">
    <source>
        <dbReference type="Proteomes" id="UP001164746"/>
    </source>
</evidence>
<accession>A0ABY7DD57</accession>
<proteinExistence type="predicted"/>